<dbReference type="GO" id="GO:0012505">
    <property type="term" value="C:endomembrane system"/>
    <property type="evidence" value="ECO:0007669"/>
    <property type="project" value="UniProtKB-SubCell"/>
</dbReference>
<keyword evidence="3 6" id="KW-0812">Transmembrane</keyword>
<feature type="transmembrane region" description="Helical" evidence="6">
    <location>
        <begin position="343"/>
        <end position="365"/>
    </location>
</feature>
<evidence type="ECO:0000313" key="9">
    <source>
        <dbReference type="Proteomes" id="UP000007844"/>
    </source>
</evidence>
<feature type="transmembrane region" description="Helical" evidence="6">
    <location>
        <begin position="187"/>
        <end position="207"/>
    </location>
</feature>
<dbReference type="InterPro" id="IPR050495">
    <property type="entry name" value="ATG22/LtaA_families"/>
</dbReference>
<keyword evidence="4 6" id="KW-1133">Transmembrane helix</keyword>
<dbReference type="PANTHER" id="PTHR23519">
    <property type="entry name" value="AUTOPHAGY-RELATED PROTEIN 22"/>
    <property type="match status" value="1"/>
</dbReference>
<keyword evidence="5 6" id="KW-0472">Membrane</keyword>
<evidence type="ECO:0000256" key="4">
    <source>
        <dbReference type="ARBA" id="ARBA00022989"/>
    </source>
</evidence>
<feature type="transmembrane region" description="Helical" evidence="6">
    <location>
        <begin position="286"/>
        <end position="307"/>
    </location>
</feature>
<feature type="transmembrane region" description="Helical" evidence="6">
    <location>
        <begin position="117"/>
        <end position="135"/>
    </location>
</feature>
<reference evidence="8 9" key="1">
    <citation type="journal article" date="2011" name="J. Bacteriol.">
        <title>Genome sequence of the mercury-methylating and pleomorphic Desulfovibrio africanus Strain Walvis Bay.</title>
        <authorList>
            <person name="Brown S.D."/>
            <person name="Wall J.D."/>
            <person name="Kucken A.M."/>
            <person name="Gilmour C.C."/>
            <person name="Podar M."/>
            <person name="Brandt C.C."/>
            <person name="Teshima H."/>
            <person name="Detter J.C."/>
            <person name="Han C.S."/>
            <person name="Land M.L."/>
            <person name="Lucas S."/>
            <person name="Han J."/>
            <person name="Pennacchio L."/>
            <person name="Nolan M."/>
            <person name="Pitluck S."/>
            <person name="Woyke T."/>
            <person name="Goodwin L."/>
            <person name="Palumbo A.V."/>
            <person name="Elias D.A."/>
        </authorList>
    </citation>
    <scope>NUCLEOTIDE SEQUENCE [LARGE SCALE GENOMIC DNA]</scope>
    <source>
        <strain evidence="8 9">Walvis Bay</strain>
    </source>
</reference>
<feature type="transmembrane region" description="Helical" evidence="6">
    <location>
        <begin position="155"/>
        <end position="175"/>
    </location>
</feature>
<proteinExistence type="predicted"/>
<protein>
    <submittedName>
        <fullName evidence="8">Major facilitator superfamily MFS_1</fullName>
    </submittedName>
</protein>
<feature type="transmembrane region" description="Helical" evidence="6">
    <location>
        <begin position="20"/>
        <end position="39"/>
    </location>
</feature>
<feature type="transmembrane region" description="Helical" evidence="6">
    <location>
        <begin position="51"/>
        <end position="75"/>
    </location>
</feature>
<organism evidence="8 9">
    <name type="scientific">Desulfocurvibacter africanus subsp. africanus str. Walvis Bay</name>
    <dbReference type="NCBI Taxonomy" id="690850"/>
    <lineage>
        <taxon>Bacteria</taxon>
        <taxon>Pseudomonadati</taxon>
        <taxon>Thermodesulfobacteriota</taxon>
        <taxon>Desulfovibrionia</taxon>
        <taxon>Desulfovibrionales</taxon>
        <taxon>Desulfovibrionaceae</taxon>
        <taxon>Desulfocurvibacter</taxon>
    </lineage>
</organism>
<evidence type="ECO:0000256" key="5">
    <source>
        <dbReference type="ARBA" id="ARBA00023136"/>
    </source>
</evidence>
<dbReference type="GO" id="GO:0022857">
    <property type="term" value="F:transmembrane transporter activity"/>
    <property type="evidence" value="ECO:0007669"/>
    <property type="project" value="InterPro"/>
</dbReference>
<feature type="transmembrane region" description="Helical" evidence="6">
    <location>
        <begin position="409"/>
        <end position="427"/>
    </location>
</feature>
<feature type="transmembrane region" description="Helical" evidence="6">
    <location>
        <begin position="252"/>
        <end position="274"/>
    </location>
</feature>
<keyword evidence="9" id="KW-1185">Reference proteome</keyword>
<dbReference type="HOGENOM" id="CLU_017518_3_0_7"/>
<keyword evidence="2" id="KW-0813">Transport</keyword>
<dbReference type="RefSeq" id="WP_014259843.1">
    <property type="nucleotide sequence ID" value="NC_016629.1"/>
</dbReference>
<dbReference type="EMBL" id="CP003221">
    <property type="protein sequence ID" value="EGJ50082.1"/>
    <property type="molecule type" value="Genomic_DNA"/>
</dbReference>
<dbReference type="PANTHER" id="PTHR23519:SF1">
    <property type="entry name" value="AUTOPHAGY-RELATED PROTEIN 22"/>
    <property type="match status" value="1"/>
</dbReference>
<dbReference type="eggNOG" id="COG2270">
    <property type="taxonomic scope" value="Bacteria"/>
</dbReference>
<comment type="subcellular location">
    <subcellularLocation>
        <location evidence="1">Endomembrane system</location>
        <topology evidence="1">Multi-pass membrane protein</topology>
    </subcellularLocation>
</comment>
<dbReference type="Gene3D" id="1.20.1250.20">
    <property type="entry name" value="MFS general substrate transporter like domains"/>
    <property type="match status" value="1"/>
</dbReference>
<gene>
    <name evidence="8" type="ORF">Desaf_1746</name>
</gene>
<evidence type="ECO:0000256" key="2">
    <source>
        <dbReference type="ARBA" id="ARBA00022448"/>
    </source>
</evidence>
<dbReference type="InterPro" id="IPR020846">
    <property type="entry name" value="MFS_dom"/>
</dbReference>
<feature type="transmembrane region" description="Helical" evidence="6">
    <location>
        <begin position="87"/>
        <end position="105"/>
    </location>
</feature>
<dbReference type="InterPro" id="IPR024671">
    <property type="entry name" value="Atg22-like"/>
</dbReference>
<accession>F3Z1X4</accession>
<feature type="transmembrane region" description="Helical" evidence="6">
    <location>
        <begin position="377"/>
        <end position="397"/>
    </location>
</feature>
<evidence type="ECO:0000259" key="7">
    <source>
        <dbReference type="PROSITE" id="PS50850"/>
    </source>
</evidence>
<sequence length="437" mass="46725">MRKASSQVRAWAMYDWANSAYVLTTVTAVLPAYFATAVVPEAGAVLLGVRLAAPTLWGLMVGSAALLIFLLAPVLGAAADFTGSKRAFLASFCLAGSACAFLLGFSGPGDVWRTASLFMLAQVGFAGANVFYDAFLPVVSPPGKTDWVSGLGFAWGYIGGGLHFLASLLLIQFAGALGLDQGQAARIALATAALWWAGFAMPALIMLREDKPVYELPREYRGLPRPLAVLRVGLSLAAGTLRTLASRTERRGAGLFLLAFLLYNDGIQTVIAMATMYGKDELNLPMSALMLTLLLIQAVAFGGALLFSRLAERITTRRALLLSLLMWSSVVCYAYFIDSSLEYFILGALVGLVLGGSQALSRSLFAVMIPKEQSARYFGYFSVVNKLSAIGGPFLFAAIRHMTGSSRDAILGVLVLFVVGMALLWRVRQPEQESVQA</sequence>
<dbReference type="Proteomes" id="UP000007844">
    <property type="component" value="Chromosome"/>
</dbReference>
<dbReference type="KEGG" id="daf:Desaf_1746"/>
<feature type="domain" description="Major facilitator superfamily (MFS) profile" evidence="7">
    <location>
        <begin position="252"/>
        <end position="437"/>
    </location>
</feature>
<feature type="transmembrane region" description="Helical" evidence="6">
    <location>
        <begin position="319"/>
        <end position="337"/>
    </location>
</feature>
<name>F3Z1X4_DESAF</name>
<dbReference type="Pfam" id="PF11700">
    <property type="entry name" value="ATG22"/>
    <property type="match status" value="1"/>
</dbReference>
<evidence type="ECO:0000256" key="3">
    <source>
        <dbReference type="ARBA" id="ARBA00022692"/>
    </source>
</evidence>
<evidence type="ECO:0000256" key="6">
    <source>
        <dbReference type="SAM" id="Phobius"/>
    </source>
</evidence>
<dbReference type="InterPro" id="IPR036259">
    <property type="entry name" value="MFS_trans_sf"/>
</dbReference>
<evidence type="ECO:0000256" key="1">
    <source>
        <dbReference type="ARBA" id="ARBA00004127"/>
    </source>
</evidence>
<dbReference type="PROSITE" id="PS50850">
    <property type="entry name" value="MFS"/>
    <property type="match status" value="1"/>
</dbReference>
<evidence type="ECO:0000313" key="8">
    <source>
        <dbReference type="EMBL" id="EGJ50082.1"/>
    </source>
</evidence>
<dbReference type="AlphaFoldDB" id="F3Z1X4"/>
<dbReference type="SUPFAM" id="SSF103473">
    <property type="entry name" value="MFS general substrate transporter"/>
    <property type="match status" value="1"/>
</dbReference>